<reference evidence="2" key="1">
    <citation type="submission" date="2022-10" db="EMBL/GenBank/DDBJ databases">
        <title>Tapping the CABI collections for fungal endophytes: first genome assemblies for Collariella, Neodidymelliopsis, Ascochyta clinopodiicola, Didymella pomorum, Didymosphaeria variabile, Neocosmospora piperis and Neocucurbitaria cava.</title>
        <authorList>
            <person name="Hill R."/>
        </authorList>
    </citation>
    <scope>NUCLEOTIDE SEQUENCE</scope>
    <source>
        <strain evidence="2">IMI 355091</strain>
    </source>
</reference>
<feature type="compositionally biased region" description="Basic and acidic residues" evidence="1">
    <location>
        <begin position="16"/>
        <end position="27"/>
    </location>
</feature>
<organism evidence="2 3">
    <name type="scientific">Didymella pomorum</name>
    <dbReference type="NCBI Taxonomy" id="749634"/>
    <lineage>
        <taxon>Eukaryota</taxon>
        <taxon>Fungi</taxon>
        <taxon>Dikarya</taxon>
        <taxon>Ascomycota</taxon>
        <taxon>Pezizomycotina</taxon>
        <taxon>Dothideomycetes</taxon>
        <taxon>Pleosporomycetidae</taxon>
        <taxon>Pleosporales</taxon>
        <taxon>Pleosporineae</taxon>
        <taxon>Didymellaceae</taxon>
        <taxon>Didymella</taxon>
    </lineage>
</organism>
<comment type="caution">
    <text evidence="2">The sequence shown here is derived from an EMBL/GenBank/DDBJ whole genome shotgun (WGS) entry which is preliminary data.</text>
</comment>
<sequence length="69" mass="7453">MTGKARKEGTPLAETAAKDTKHFESKAVYETAESKQQTKIAAERREAAKAEKAVEKNGSSGKKDSQVSK</sequence>
<dbReference type="EMBL" id="JAPEVA010000123">
    <property type="protein sequence ID" value="KAJ4398706.1"/>
    <property type="molecule type" value="Genomic_DNA"/>
</dbReference>
<gene>
    <name evidence="2" type="ORF">N0V91_009983</name>
</gene>
<keyword evidence="3" id="KW-1185">Reference proteome</keyword>
<feature type="compositionally biased region" description="Basic and acidic residues" evidence="1">
    <location>
        <begin position="41"/>
        <end position="69"/>
    </location>
</feature>
<name>A0A9W9D2G9_9PLEO</name>
<accession>A0A9W9D2G9</accession>
<evidence type="ECO:0000313" key="3">
    <source>
        <dbReference type="Proteomes" id="UP001140510"/>
    </source>
</evidence>
<dbReference type="AlphaFoldDB" id="A0A9W9D2G9"/>
<dbReference type="Proteomes" id="UP001140510">
    <property type="component" value="Unassembled WGS sequence"/>
</dbReference>
<protein>
    <submittedName>
        <fullName evidence="2">Uncharacterized protein</fullName>
    </submittedName>
</protein>
<proteinExistence type="predicted"/>
<evidence type="ECO:0000256" key="1">
    <source>
        <dbReference type="SAM" id="MobiDB-lite"/>
    </source>
</evidence>
<feature type="region of interest" description="Disordered" evidence="1">
    <location>
        <begin position="1"/>
        <end position="69"/>
    </location>
</feature>
<evidence type="ECO:0000313" key="2">
    <source>
        <dbReference type="EMBL" id="KAJ4398706.1"/>
    </source>
</evidence>